<dbReference type="GeneID" id="107952497"/>
<dbReference type="Pfam" id="PF08284">
    <property type="entry name" value="RVP_2"/>
    <property type="match status" value="1"/>
</dbReference>
<evidence type="ECO:0000313" key="2">
    <source>
        <dbReference type="Proteomes" id="UP000818029"/>
    </source>
</evidence>
<reference evidence="3" key="2">
    <citation type="submission" date="2025-08" db="UniProtKB">
        <authorList>
            <consortium name="RefSeq"/>
        </authorList>
    </citation>
    <scope>IDENTIFICATION</scope>
</reference>
<dbReference type="Proteomes" id="UP000818029">
    <property type="component" value="Chromosome A02"/>
</dbReference>
<dbReference type="InterPro" id="IPR032567">
    <property type="entry name" value="RTL1-rel"/>
</dbReference>
<dbReference type="PANTHER" id="PTHR15503">
    <property type="entry name" value="LDOC1 RELATED"/>
    <property type="match status" value="1"/>
</dbReference>
<dbReference type="InterPro" id="IPR021109">
    <property type="entry name" value="Peptidase_aspartic_dom_sf"/>
</dbReference>
<sequence>MRTRGTCGRGIRGCDRGRGSARAGSSASGHMPNVAPASPVSETGSYGRAAGDKGDKIVAGYEAEFLRLSRYARGMVATDYKRCVHFEYDLQDELRILIAPQRERDFAVLVEKEKITEDVKRSEGQNHEKKRGRSRKDPEPSSSFSRPKKKARLNGPVQIVGDSIRVSVGRGLWHASGASQWSILSKIVHRGLYKCKLQPALVYAAHHRENGDAPDVIIGMFFIRNKPYTALIDVGSMHSYIGCTVSGTLGILCKSIASEMTMVSPLGQTVRVNKLFRDVPLEVQGVTFAANLVELPFGEFDLILGMDWLVKHRASLDCATKRVVLKTTKDEKVVVIGELRDYLSNVVFALRAKKLVHKGCEVFLAYIGVSDSEAPTVENIRIVKDFLNVFLDELPGLPPHREAEFGIELLPRTALVSIALIDWS</sequence>
<protein>
    <submittedName>
        <fullName evidence="3">Uncharacterized protein</fullName>
    </submittedName>
</protein>
<dbReference type="AlphaFoldDB" id="A0A1U8NWJ3"/>
<dbReference type="PaxDb" id="3635-A0A1U8NWJ3"/>
<proteinExistence type="predicted"/>
<feature type="compositionally biased region" description="Low complexity" evidence="1">
    <location>
        <begin position="20"/>
        <end position="29"/>
    </location>
</feature>
<feature type="compositionally biased region" description="Basic and acidic residues" evidence="1">
    <location>
        <begin position="117"/>
        <end position="127"/>
    </location>
</feature>
<dbReference type="RefSeq" id="XP_016743235.1">
    <property type="nucleotide sequence ID" value="XM_016887746.1"/>
</dbReference>
<reference evidence="2" key="1">
    <citation type="journal article" date="2020" name="Nat. Genet.">
        <title>Genomic diversifications of five Gossypium allopolyploid species and their impact on cotton improvement.</title>
        <authorList>
            <person name="Chen Z.J."/>
            <person name="Sreedasyam A."/>
            <person name="Ando A."/>
            <person name="Song Q."/>
            <person name="De Santiago L.M."/>
            <person name="Hulse-Kemp A.M."/>
            <person name="Ding M."/>
            <person name="Ye W."/>
            <person name="Kirkbride R.C."/>
            <person name="Jenkins J."/>
            <person name="Plott C."/>
            <person name="Lovell J."/>
            <person name="Lin Y.M."/>
            <person name="Vaughn R."/>
            <person name="Liu B."/>
            <person name="Simpson S."/>
            <person name="Scheffler B.E."/>
            <person name="Wen L."/>
            <person name="Saski C.A."/>
            <person name="Grover C.E."/>
            <person name="Hu G."/>
            <person name="Conover J.L."/>
            <person name="Carlson J.W."/>
            <person name="Shu S."/>
            <person name="Boston L.B."/>
            <person name="Williams M."/>
            <person name="Peterson D.G."/>
            <person name="McGee K."/>
            <person name="Jones D.C."/>
            <person name="Wendel J.F."/>
            <person name="Stelly D.M."/>
            <person name="Grimwood J."/>
            <person name="Schmutz J."/>
        </authorList>
    </citation>
    <scope>NUCLEOTIDE SEQUENCE [LARGE SCALE GENOMIC DNA]</scope>
    <source>
        <strain evidence="2">cv. TM-1</strain>
    </source>
</reference>
<feature type="region of interest" description="Disordered" evidence="1">
    <location>
        <begin position="1"/>
        <end position="52"/>
    </location>
</feature>
<dbReference type="SUPFAM" id="SSF50630">
    <property type="entry name" value="Acid proteases"/>
    <property type="match status" value="1"/>
</dbReference>
<accession>A0A1U8NWJ3</accession>
<gene>
    <name evidence="3" type="primary">LOC107952497</name>
</gene>
<dbReference type="CDD" id="cd00303">
    <property type="entry name" value="retropepsin_like"/>
    <property type="match status" value="1"/>
</dbReference>
<keyword evidence="2" id="KW-1185">Reference proteome</keyword>
<dbReference type="PANTHER" id="PTHR15503:SF45">
    <property type="entry name" value="RNA-DIRECTED DNA POLYMERASE HOMOLOG"/>
    <property type="match status" value="1"/>
</dbReference>
<name>A0A1U8NWJ3_GOSHI</name>
<dbReference type="Gene3D" id="2.40.70.10">
    <property type="entry name" value="Acid Proteases"/>
    <property type="match status" value="1"/>
</dbReference>
<organism evidence="2 3">
    <name type="scientific">Gossypium hirsutum</name>
    <name type="common">Upland cotton</name>
    <name type="synonym">Gossypium mexicanum</name>
    <dbReference type="NCBI Taxonomy" id="3635"/>
    <lineage>
        <taxon>Eukaryota</taxon>
        <taxon>Viridiplantae</taxon>
        <taxon>Streptophyta</taxon>
        <taxon>Embryophyta</taxon>
        <taxon>Tracheophyta</taxon>
        <taxon>Spermatophyta</taxon>
        <taxon>Magnoliopsida</taxon>
        <taxon>eudicotyledons</taxon>
        <taxon>Gunneridae</taxon>
        <taxon>Pentapetalae</taxon>
        <taxon>rosids</taxon>
        <taxon>malvids</taxon>
        <taxon>Malvales</taxon>
        <taxon>Malvaceae</taxon>
        <taxon>Malvoideae</taxon>
        <taxon>Gossypium</taxon>
    </lineage>
</organism>
<dbReference type="OrthoDB" id="1749844at2759"/>
<feature type="region of interest" description="Disordered" evidence="1">
    <location>
        <begin position="117"/>
        <end position="151"/>
    </location>
</feature>
<evidence type="ECO:0000313" key="3">
    <source>
        <dbReference type="RefSeq" id="XP_016743235.1"/>
    </source>
</evidence>
<dbReference type="KEGG" id="ghi:107952497"/>
<evidence type="ECO:0000256" key="1">
    <source>
        <dbReference type="SAM" id="MobiDB-lite"/>
    </source>
</evidence>